<evidence type="ECO:0000256" key="1">
    <source>
        <dbReference type="SAM" id="Phobius"/>
    </source>
</evidence>
<gene>
    <name evidence="2" type="ORF">GCM10025868_04560</name>
</gene>
<keyword evidence="1" id="KW-0812">Transmembrane</keyword>
<name>A0ABQ6JEK0_9ACTN</name>
<proteinExistence type="predicted"/>
<accession>A0ABQ6JEK0</accession>
<dbReference type="EMBL" id="BSUZ01000001">
    <property type="protein sequence ID" value="GMA85206.1"/>
    <property type="molecule type" value="Genomic_DNA"/>
</dbReference>
<keyword evidence="1" id="KW-1133">Transmembrane helix</keyword>
<evidence type="ECO:0000313" key="3">
    <source>
        <dbReference type="Proteomes" id="UP001157017"/>
    </source>
</evidence>
<protein>
    <submittedName>
        <fullName evidence="2">Uncharacterized protein</fullName>
    </submittedName>
</protein>
<evidence type="ECO:0000313" key="2">
    <source>
        <dbReference type="EMBL" id="GMA85206.1"/>
    </source>
</evidence>
<keyword evidence="1" id="KW-0472">Membrane</keyword>
<reference evidence="3" key="1">
    <citation type="journal article" date="2019" name="Int. J. Syst. Evol. Microbiol.">
        <title>The Global Catalogue of Microorganisms (GCM) 10K type strain sequencing project: providing services to taxonomists for standard genome sequencing and annotation.</title>
        <authorList>
            <consortium name="The Broad Institute Genomics Platform"/>
            <consortium name="The Broad Institute Genome Sequencing Center for Infectious Disease"/>
            <person name="Wu L."/>
            <person name="Ma J."/>
        </authorList>
    </citation>
    <scope>NUCLEOTIDE SEQUENCE [LARGE SCALE GENOMIC DNA]</scope>
    <source>
        <strain evidence="3">NBRC 108730</strain>
    </source>
</reference>
<organism evidence="2 3">
    <name type="scientific">Angustibacter aerolatus</name>
    <dbReference type="NCBI Taxonomy" id="1162965"/>
    <lineage>
        <taxon>Bacteria</taxon>
        <taxon>Bacillati</taxon>
        <taxon>Actinomycetota</taxon>
        <taxon>Actinomycetes</taxon>
        <taxon>Kineosporiales</taxon>
        <taxon>Kineosporiaceae</taxon>
    </lineage>
</organism>
<keyword evidence="3" id="KW-1185">Reference proteome</keyword>
<sequence>MPAEQRLSRRRLAWRAAVLLVGSLLLVRGTLVGSDQDWPLGPMGQYAFSVPPDGEVRSPG</sequence>
<dbReference type="Proteomes" id="UP001157017">
    <property type="component" value="Unassembled WGS sequence"/>
</dbReference>
<comment type="caution">
    <text evidence="2">The sequence shown here is derived from an EMBL/GenBank/DDBJ whole genome shotgun (WGS) entry which is preliminary data.</text>
</comment>
<feature type="transmembrane region" description="Helical" evidence="1">
    <location>
        <begin position="12"/>
        <end position="31"/>
    </location>
</feature>